<name>A0AAV3U183_9ALTE</name>
<evidence type="ECO:0000313" key="2">
    <source>
        <dbReference type="Proteomes" id="UP001409585"/>
    </source>
</evidence>
<dbReference type="EMBL" id="BAABLX010000009">
    <property type="protein sequence ID" value="GAA4939269.1"/>
    <property type="molecule type" value="Genomic_DNA"/>
</dbReference>
<proteinExistence type="predicted"/>
<comment type="caution">
    <text evidence="1">The sequence shown here is derived from an EMBL/GenBank/DDBJ whole genome shotgun (WGS) entry which is preliminary data.</text>
</comment>
<accession>A0AAV3U183</accession>
<organism evidence="1 2">
    <name type="scientific">Halioxenophilus aromaticivorans</name>
    <dbReference type="NCBI Taxonomy" id="1306992"/>
    <lineage>
        <taxon>Bacteria</taxon>
        <taxon>Pseudomonadati</taxon>
        <taxon>Pseudomonadota</taxon>
        <taxon>Gammaproteobacteria</taxon>
        <taxon>Alteromonadales</taxon>
        <taxon>Alteromonadaceae</taxon>
        <taxon>Halioxenophilus</taxon>
    </lineage>
</organism>
<dbReference type="Proteomes" id="UP001409585">
    <property type="component" value="Unassembled WGS sequence"/>
</dbReference>
<evidence type="ECO:0000313" key="1">
    <source>
        <dbReference type="EMBL" id="GAA4939269.1"/>
    </source>
</evidence>
<protein>
    <submittedName>
        <fullName evidence="1">Uncharacterized protein</fullName>
    </submittedName>
</protein>
<reference evidence="2" key="1">
    <citation type="journal article" date="2019" name="Int. J. Syst. Evol. Microbiol.">
        <title>The Global Catalogue of Microorganisms (GCM) 10K type strain sequencing project: providing services to taxonomists for standard genome sequencing and annotation.</title>
        <authorList>
            <consortium name="The Broad Institute Genomics Platform"/>
            <consortium name="The Broad Institute Genome Sequencing Center for Infectious Disease"/>
            <person name="Wu L."/>
            <person name="Ma J."/>
        </authorList>
    </citation>
    <scope>NUCLEOTIDE SEQUENCE [LARGE SCALE GENOMIC DNA]</scope>
    <source>
        <strain evidence="2">JCM 19134</strain>
    </source>
</reference>
<sequence length="69" mass="7737">MPARGGEYHTNLKAIQYQKSHTGILVAVPDDHISPNGHIQADWSIDEEKQGLIVYDWPNAGRRAYFSGD</sequence>
<dbReference type="AlphaFoldDB" id="A0AAV3U183"/>
<keyword evidence="2" id="KW-1185">Reference proteome</keyword>
<gene>
    <name evidence="1" type="ORF">GCM10025791_16830</name>
</gene>